<comment type="caution">
    <text evidence="1">The sequence shown here is derived from an EMBL/GenBank/DDBJ whole genome shotgun (WGS) entry which is preliminary data.</text>
</comment>
<reference evidence="1 2" key="1">
    <citation type="submission" date="2010-01" db="EMBL/GenBank/DDBJ databases">
        <authorList>
            <person name="Weinstock G."/>
            <person name="Sodergren E."/>
            <person name="Clifton S."/>
            <person name="Fulton L."/>
            <person name="Fulton B."/>
            <person name="Courtney L."/>
            <person name="Fronick C."/>
            <person name="Harrison M."/>
            <person name="Strong C."/>
            <person name="Farmer C."/>
            <person name="Delahaunty K."/>
            <person name="Markovic C."/>
            <person name="Hall O."/>
            <person name="Minx P."/>
            <person name="Tomlinson C."/>
            <person name="Mitreva M."/>
            <person name="Nelson J."/>
            <person name="Hou S."/>
            <person name="Wollam A."/>
            <person name="Pepin K.H."/>
            <person name="Johnson M."/>
            <person name="Bhonagiri V."/>
            <person name="Nash W.E."/>
            <person name="Warren W."/>
            <person name="Chinwalla A."/>
            <person name="Mardis E.R."/>
            <person name="Wilson R.K."/>
        </authorList>
    </citation>
    <scope>NUCLEOTIDE SEQUENCE [LARGE SCALE GENOMIC DNA]</scope>
    <source>
        <strain evidence="1 2">DSM 13479</strain>
    </source>
</reference>
<dbReference type="AlphaFoldDB" id="D3ATI7"/>
<sequence length="42" mass="4862">MSTLLLFYHTTNYHKKGSQTDQLVNNSYDVPIILHISILKTI</sequence>
<gene>
    <name evidence="1" type="ORF">CLOSTHATH_06947</name>
</gene>
<evidence type="ECO:0000313" key="2">
    <source>
        <dbReference type="Proteomes" id="UP000004968"/>
    </source>
</evidence>
<accession>D3ATI7</accession>
<dbReference type="EMBL" id="ACIO01000902">
    <property type="protein sequence ID" value="EFC94867.1"/>
    <property type="molecule type" value="Genomic_DNA"/>
</dbReference>
<proteinExistence type="predicted"/>
<dbReference type="HOGENOM" id="CLU_3252628_0_0_9"/>
<name>D3ATI7_9FIRM</name>
<evidence type="ECO:0000313" key="1">
    <source>
        <dbReference type="EMBL" id="EFC94867.1"/>
    </source>
</evidence>
<protein>
    <submittedName>
        <fullName evidence="1">Uncharacterized protein</fullName>
    </submittedName>
</protein>
<organism evidence="1 2">
    <name type="scientific">Hungatella hathewayi DSM 13479</name>
    <dbReference type="NCBI Taxonomy" id="566550"/>
    <lineage>
        <taxon>Bacteria</taxon>
        <taxon>Bacillati</taxon>
        <taxon>Bacillota</taxon>
        <taxon>Clostridia</taxon>
        <taxon>Lachnospirales</taxon>
        <taxon>Lachnospiraceae</taxon>
        <taxon>Hungatella</taxon>
    </lineage>
</organism>
<dbReference type="Proteomes" id="UP000004968">
    <property type="component" value="Unassembled WGS sequence"/>
</dbReference>